<name>A0A423UHK1_9ACTN</name>
<comment type="caution">
    <text evidence="7">The sequence shown here is derived from an EMBL/GenBank/DDBJ whole genome shotgun (WGS) entry which is preliminary data.</text>
</comment>
<organism evidence="7 8">
    <name type="scientific">Gordonibacter urolithinfaciens</name>
    <dbReference type="NCBI Taxonomy" id="1335613"/>
    <lineage>
        <taxon>Bacteria</taxon>
        <taxon>Bacillati</taxon>
        <taxon>Actinomycetota</taxon>
        <taxon>Coriobacteriia</taxon>
        <taxon>Eggerthellales</taxon>
        <taxon>Eggerthellaceae</taxon>
        <taxon>Gordonibacter</taxon>
    </lineage>
</organism>
<dbReference type="Proteomes" id="UP000462865">
    <property type="component" value="Unassembled WGS sequence"/>
</dbReference>
<evidence type="ECO:0000256" key="3">
    <source>
        <dbReference type="ARBA" id="ARBA00022741"/>
    </source>
</evidence>
<evidence type="ECO:0000256" key="1">
    <source>
        <dbReference type="ARBA" id="ARBA00005417"/>
    </source>
</evidence>
<reference evidence="7" key="3">
    <citation type="journal article" date="2019" name="Microbiol. Resour. Announc.">
        <title>Draft Genome Sequences of Type Strains of Gordonibacter faecihominis, Paraeggerthella hongkongensis, Parvibacter caecicola,Slackia equolifaciens, Slackia faecicanis, and Slackia isoflavoniconvertens.</title>
        <authorList>
            <person name="Danylec N."/>
            <person name="Stoll D.A."/>
            <person name="Dotsch A."/>
            <person name="Huch M."/>
        </authorList>
    </citation>
    <scope>NUCLEOTIDE SEQUENCE</scope>
    <source>
        <strain evidence="7">DSM 27213</strain>
    </source>
</reference>
<dbReference type="SMART" id="SM00382">
    <property type="entry name" value="AAA"/>
    <property type="match status" value="1"/>
</dbReference>
<dbReference type="Pfam" id="PF00005">
    <property type="entry name" value="ABC_tran"/>
    <property type="match status" value="1"/>
</dbReference>
<dbReference type="PROSITE" id="PS00211">
    <property type="entry name" value="ABC_TRANSPORTER_1"/>
    <property type="match status" value="1"/>
</dbReference>
<evidence type="ECO:0000313" key="6">
    <source>
        <dbReference type="EMBL" id="MSA95597.1"/>
    </source>
</evidence>
<evidence type="ECO:0000313" key="9">
    <source>
        <dbReference type="Proteomes" id="UP000462865"/>
    </source>
</evidence>
<dbReference type="Proteomes" id="UP000285258">
    <property type="component" value="Unassembled WGS sequence"/>
</dbReference>
<dbReference type="PANTHER" id="PTHR43335:SF2">
    <property type="entry name" value="ABC TRANSPORTER, ATP-BINDING PROTEIN"/>
    <property type="match status" value="1"/>
</dbReference>
<dbReference type="CDD" id="cd03264">
    <property type="entry name" value="ABC_drug_resistance_like"/>
    <property type="match status" value="1"/>
</dbReference>
<keyword evidence="3" id="KW-0547">Nucleotide-binding</keyword>
<reference evidence="6 9" key="4">
    <citation type="journal article" date="2019" name="Nat. Med.">
        <title>A library of human gut bacterial isolates paired with longitudinal multiomics data enables mechanistic microbiome research.</title>
        <authorList>
            <person name="Poyet M."/>
            <person name="Groussin M."/>
            <person name="Gibbons S.M."/>
            <person name="Avila-Pacheco J."/>
            <person name="Jiang X."/>
            <person name="Kearney S.M."/>
            <person name="Perrotta A.R."/>
            <person name="Berdy B."/>
            <person name="Zhao S."/>
            <person name="Lieberman T.D."/>
            <person name="Swanson P.K."/>
            <person name="Smith M."/>
            <person name="Roesemann S."/>
            <person name="Alexander J.E."/>
            <person name="Rich S.A."/>
            <person name="Livny J."/>
            <person name="Vlamakis H."/>
            <person name="Clish C."/>
            <person name="Bullock K."/>
            <person name="Deik A."/>
            <person name="Scott J."/>
            <person name="Pierce K.A."/>
            <person name="Xavier R.J."/>
            <person name="Alm E.J."/>
        </authorList>
    </citation>
    <scope>NUCLEOTIDE SEQUENCE [LARGE SCALE GENOMIC DNA]</scope>
    <source>
        <strain evidence="6 9">BIOML-A1</strain>
    </source>
</reference>
<dbReference type="PROSITE" id="PS50893">
    <property type="entry name" value="ABC_TRANSPORTER_2"/>
    <property type="match status" value="1"/>
</dbReference>
<reference evidence="7" key="2">
    <citation type="journal article" date="2019" name="Int. J. Syst. Evol. Microbiol.">
        <title>Gordonibacter faecihominis is a later heterotypic synonym of Gordonibacter urolithinfaciens.</title>
        <authorList>
            <person name="Danylec N."/>
            <person name="Stoll D.A."/>
            <person name="Huch M."/>
        </authorList>
    </citation>
    <scope>NUCLEOTIDE SEQUENCE</scope>
    <source>
        <strain evidence="7">DSM 27213</strain>
    </source>
</reference>
<dbReference type="InterPro" id="IPR003439">
    <property type="entry name" value="ABC_transporter-like_ATP-bd"/>
</dbReference>
<dbReference type="Gene3D" id="3.40.50.300">
    <property type="entry name" value="P-loop containing nucleotide triphosphate hydrolases"/>
    <property type="match status" value="1"/>
</dbReference>
<dbReference type="AlphaFoldDB" id="A0A423UHK1"/>
<evidence type="ECO:0000259" key="5">
    <source>
        <dbReference type="PROSITE" id="PS50893"/>
    </source>
</evidence>
<dbReference type="InterPro" id="IPR017871">
    <property type="entry name" value="ABC_transporter-like_CS"/>
</dbReference>
<proteinExistence type="inferred from homology"/>
<dbReference type="EMBL" id="WKZA01000059">
    <property type="protein sequence ID" value="MSA95597.1"/>
    <property type="molecule type" value="Genomic_DNA"/>
</dbReference>
<evidence type="ECO:0000313" key="7">
    <source>
        <dbReference type="EMBL" id="ROT88350.1"/>
    </source>
</evidence>
<evidence type="ECO:0000313" key="8">
    <source>
        <dbReference type="Proteomes" id="UP000285258"/>
    </source>
</evidence>
<keyword evidence="4 7" id="KW-0067">ATP-binding</keyword>
<reference evidence="8" key="1">
    <citation type="submission" date="2018-05" db="EMBL/GenBank/DDBJ databases">
        <title>Genome Sequencing of selected type strains of the family Eggerthellaceae.</title>
        <authorList>
            <person name="Danylec N."/>
            <person name="Stoll D.A."/>
            <person name="Doetsch A."/>
            <person name="Huch M."/>
        </authorList>
    </citation>
    <scope>NUCLEOTIDE SEQUENCE [LARGE SCALE GENOMIC DNA]</scope>
    <source>
        <strain evidence="8">DSM 27213</strain>
    </source>
</reference>
<dbReference type="RefSeq" id="WP_096228243.1">
    <property type="nucleotide sequence ID" value="NZ_CP168029.1"/>
</dbReference>
<keyword evidence="2" id="KW-0813">Transport</keyword>
<dbReference type="InterPro" id="IPR027417">
    <property type="entry name" value="P-loop_NTPase"/>
</dbReference>
<dbReference type="SUPFAM" id="SSF52540">
    <property type="entry name" value="P-loop containing nucleoside triphosphate hydrolases"/>
    <property type="match status" value="1"/>
</dbReference>
<protein>
    <submittedName>
        <fullName evidence="7">ABC transporter ATP-binding protein</fullName>
    </submittedName>
    <submittedName>
        <fullName evidence="6">ATP-binding cassette domain-containing protein</fullName>
    </submittedName>
</protein>
<comment type="similarity">
    <text evidence="1">Belongs to the ABC transporter superfamily.</text>
</comment>
<sequence length="306" mass="33090">MELTIDRLSKQFGSKIAVDRVSATLGPGVYGLLGANGAGKTTLMRMVCDVLRPTSGEIRFDGRDVRALGDGYRACLGYLPQDFGYYPDFTALDFMLYLAALKGIDRHAARRRSLELLETVGLADVARVKVRTFSGGMKQRLGIAQAVLNDPAVLVLDEPTAGLDPKERVRFRNLIASFAQDKIVVLSTHIVSDVEYVADEILVMRAGSFIMRGAPAEVVATVAGKVWECHVDVRQAEALAATSCVGNVHYAADGHAVARVVADEPPVPCARPLEPTLEDVYLHVFRDEAMEPVEPVASVSQGGRHA</sequence>
<evidence type="ECO:0000256" key="4">
    <source>
        <dbReference type="ARBA" id="ARBA00022840"/>
    </source>
</evidence>
<feature type="domain" description="ABC transporter" evidence="5">
    <location>
        <begin position="3"/>
        <end position="231"/>
    </location>
</feature>
<gene>
    <name evidence="7" type="ORF">DMP12_12380</name>
    <name evidence="6" type="ORF">GKG38_11140</name>
</gene>
<accession>A0A423UHK1</accession>
<dbReference type="PANTHER" id="PTHR43335">
    <property type="entry name" value="ABC TRANSPORTER, ATP-BINDING PROTEIN"/>
    <property type="match status" value="1"/>
</dbReference>
<evidence type="ECO:0000256" key="2">
    <source>
        <dbReference type="ARBA" id="ARBA00022448"/>
    </source>
</evidence>
<dbReference type="GO" id="GO:0005524">
    <property type="term" value="F:ATP binding"/>
    <property type="evidence" value="ECO:0007669"/>
    <property type="project" value="UniProtKB-KW"/>
</dbReference>
<dbReference type="InterPro" id="IPR003593">
    <property type="entry name" value="AAA+_ATPase"/>
</dbReference>
<dbReference type="GO" id="GO:0016887">
    <property type="term" value="F:ATP hydrolysis activity"/>
    <property type="evidence" value="ECO:0007669"/>
    <property type="project" value="InterPro"/>
</dbReference>
<dbReference type="EMBL" id="QIBW01000018">
    <property type="protein sequence ID" value="ROT88350.1"/>
    <property type="molecule type" value="Genomic_DNA"/>
</dbReference>